<dbReference type="GO" id="GO:0005524">
    <property type="term" value="F:ATP binding"/>
    <property type="evidence" value="ECO:0007669"/>
    <property type="project" value="InterPro"/>
</dbReference>
<keyword evidence="2" id="KW-0812">Transmembrane</keyword>
<dbReference type="InterPro" id="IPR002192">
    <property type="entry name" value="PPDK_AMP/ATP-bd"/>
</dbReference>
<evidence type="ECO:0000313" key="4">
    <source>
        <dbReference type="EMBL" id="GBM32719.1"/>
    </source>
</evidence>
<feature type="domain" description="Pyruvate phosphate dikinase AMP/ATP-binding" evidence="3">
    <location>
        <begin position="5"/>
        <end position="180"/>
    </location>
</feature>
<dbReference type="Proteomes" id="UP000499080">
    <property type="component" value="Unassembled WGS sequence"/>
</dbReference>
<feature type="transmembrane region" description="Helical" evidence="2">
    <location>
        <begin position="191"/>
        <end position="210"/>
    </location>
</feature>
<dbReference type="InterPro" id="IPR013815">
    <property type="entry name" value="ATP_grasp_subdomain_1"/>
</dbReference>
<reference evidence="4 5" key="1">
    <citation type="journal article" date="2019" name="Sci. Rep.">
        <title>Orb-weaving spider Araneus ventricosus genome elucidates the spidroin gene catalogue.</title>
        <authorList>
            <person name="Kono N."/>
            <person name="Nakamura H."/>
            <person name="Ohtoshi R."/>
            <person name="Moran D.A.P."/>
            <person name="Shinohara A."/>
            <person name="Yoshida Y."/>
            <person name="Fujiwara M."/>
            <person name="Mori M."/>
            <person name="Tomita M."/>
            <person name="Arakawa K."/>
        </authorList>
    </citation>
    <scope>NUCLEOTIDE SEQUENCE [LARGE SCALE GENOMIC DNA]</scope>
</reference>
<feature type="non-terminal residue" evidence="4">
    <location>
        <position position="1"/>
    </location>
</feature>
<dbReference type="PANTHER" id="PTHR43615">
    <property type="entry name" value="PHOSPHOENOLPYRUVATE SYNTHASE-RELATED"/>
    <property type="match status" value="1"/>
</dbReference>
<proteinExistence type="inferred from homology"/>
<dbReference type="Pfam" id="PF01326">
    <property type="entry name" value="PPDK_N"/>
    <property type="match status" value="1"/>
</dbReference>
<dbReference type="Gene3D" id="3.30.470.20">
    <property type="entry name" value="ATP-grasp fold, B domain"/>
    <property type="match status" value="1"/>
</dbReference>
<protein>
    <submittedName>
        <fullName evidence="4">Prodigiosin synthesizing transferase PigC</fullName>
    </submittedName>
</protein>
<evidence type="ECO:0000256" key="1">
    <source>
        <dbReference type="ARBA" id="ARBA00007837"/>
    </source>
</evidence>
<comment type="similarity">
    <text evidence="1">Belongs to the PEP-utilizing enzyme family.</text>
</comment>
<dbReference type="GO" id="GO:0016301">
    <property type="term" value="F:kinase activity"/>
    <property type="evidence" value="ECO:0007669"/>
    <property type="project" value="InterPro"/>
</dbReference>
<dbReference type="AlphaFoldDB" id="A0A4Y2EWP2"/>
<gene>
    <name evidence="4" type="primary">pigC_1</name>
    <name evidence="4" type="ORF">AVEN_69626-2_1</name>
</gene>
<keyword evidence="2" id="KW-0472">Membrane</keyword>
<evidence type="ECO:0000256" key="2">
    <source>
        <dbReference type="SAM" id="Phobius"/>
    </source>
</evidence>
<sequence>VIDEVTNTVMPDPILRAVAENLQKAFPDKKHDYKFAVRSSATGEDTEQMSAAGQMDTYLGVEGISEIMTAIKKCWASQFGFIAVQYKRQNGQIINSPMAVVVQRMIPCDVAGVLFTCDPLTGNPTKMSITANYGLGESVVSGSEEPDALEIERQSSETVIIKNKIIGSKRRRIVLKGAATRAIRVFPMMPLSLLLLCTCVVLLFSVLRLVPFNVLCRGT</sequence>
<keyword evidence="5" id="KW-1185">Reference proteome</keyword>
<name>A0A4Y2EWP2_ARAVE</name>
<dbReference type="InterPro" id="IPR051549">
    <property type="entry name" value="PEP_Utilizing_Enz"/>
</dbReference>
<evidence type="ECO:0000259" key="3">
    <source>
        <dbReference type="Pfam" id="PF01326"/>
    </source>
</evidence>
<dbReference type="Gene3D" id="3.30.1490.20">
    <property type="entry name" value="ATP-grasp fold, A domain"/>
    <property type="match status" value="1"/>
</dbReference>
<evidence type="ECO:0000313" key="5">
    <source>
        <dbReference type="Proteomes" id="UP000499080"/>
    </source>
</evidence>
<dbReference type="OrthoDB" id="6431689at2759"/>
<comment type="caution">
    <text evidence="4">The sequence shown here is derived from an EMBL/GenBank/DDBJ whole genome shotgun (WGS) entry which is preliminary data.</text>
</comment>
<dbReference type="SUPFAM" id="SSF56059">
    <property type="entry name" value="Glutathione synthetase ATP-binding domain-like"/>
    <property type="match status" value="1"/>
</dbReference>
<accession>A0A4Y2EWP2</accession>
<keyword evidence="4" id="KW-0808">Transferase</keyword>
<organism evidence="4 5">
    <name type="scientific">Araneus ventricosus</name>
    <name type="common">Orbweaver spider</name>
    <name type="synonym">Epeira ventricosa</name>
    <dbReference type="NCBI Taxonomy" id="182803"/>
    <lineage>
        <taxon>Eukaryota</taxon>
        <taxon>Metazoa</taxon>
        <taxon>Ecdysozoa</taxon>
        <taxon>Arthropoda</taxon>
        <taxon>Chelicerata</taxon>
        <taxon>Arachnida</taxon>
        <taxon>Araneae</taxon>
        <taxon>Araneomorphae</taxon>
        <taxon>Entelegynae</taxon>
        <taxon>Araneoidea</taxon>
        <taxon>Araneidae</taxon>
        <taxon>Araneus</taxon>
    </lineage>
</organism>
<dbReference type="EMBL" id="BGPR01000716">
    <property type="protein sequence ID" value="GBM32719.1"/>
    <property type="molecule type" value="Genomic_DNA"/>
</dbReference>
<keyword evidence="2" id="KW-1133">Transmembrane helix</keyword>
<dbReference type="PANTHER" id="PTHR43615:SF1">
    <property type="entry name" value="PPDK_N DOMAIN-CONTAINING PROTEIN"/>
    <property type="match status" value="1"/>
</dbReference>